<evidence type="ECO:0000313" key="3">
    <source>
        <dbReference type="Proteomes" id="UP000324222"/>
    </source>
</evidence>
<evidence type="ECO:0000256" key="1">
    <source>
        <dbReference type="SAM" id="MobiDB-lite"/>
    </source>
</evidence>
<reference evidence="2 3" key="1">
    <citation type="submission" date="2019-05" db="EMBL/GenBank/DDBJ databases">
        <title>Another draft genome of Portunus trituberculatus and its Hox gene families provides insights of decapod evolution.</title>
        <authorList>
            <person name="Jeong J.-H."/>
            <person name="Song I."/>
            <person name="Kim S."/>
            <person name="Choi T."/>
            <person name="Kim D."/>
            <person name="Ryu S."/>
            <person name="Kim W."/>
        </authorList>
    </citation>
    <scope>NUCLEOTIDE SEQUENCE [LARGE SCALE GENOMIC DNA]</scope>
    <source>
        <tissue evidence="2">Muscle</tissue>
    </source>
</reference>
<gene>
    <name evidence="2" type="ORF">E2C01_023948</name>
</gene>
<accession>A0A5B7E978</accession>
<dbReference type="EMBL" id="VSRR010002298">
    <property type="protein sequence ID" value="MPC30680.1"/>
    <property type="molecule type" value="Genomic_DNA"/>
</dbReference>
<dbReference type="AlphaFoldDB" id="A0A5B7E978"/>
<evidence type="ECO:0000313" key="2">
    <source>
        <dbReference type="EMBL" id="MPC30680.1"/>
    </source>
</evidence>
<feature type="region of interest" description="Disordered" evidence="1">
    <location>
        <begin position="1"/>
        <end position="21"/>
    </location>
</feature>
<feature type="compositionally biased region" description="Basic and acidic residues" evidence="1">
    <location>
        <begin position="1"/>
        <end position="11"/>
    </location>
</feature>
<proteinExistence type="predicted"/>
<comment type="caution">
    <text evidence="2">The sequence shown here is derived from an EMBL/GenBank/DDBJ whole genome shotgun (WGS) entry which is preliminary data.</text>
</comment>
<dbReference type="Proteomes" id="UP000324222">
    <property type="component" value="Unassembled WGS sequence"/>
</dbReference>
<sequence length="113" mass="12069">MRAPSDIDRTDALPPPPAPFPPGGLWCRGCGGKLSRGRDAGLTPSPAVLVKPWSEVRQGAPQGFPCALCSTCLVLLSKIRGVKMEIKHCGSSFLIIPSTALLTFLRYVSRPLI</sequence>
<protein>
    <submittedName>
        <fullName evidence="2">Uncharacterized protein</fullName>
    </submittedName>
</protein>
<organism evidence="2 3">
    <name type="scientific">Portunus trituberculatus</name>
    <name type="common">Swimming crab</name>
    <name type="synonym">Neptunus trituberculatus</name>
    <dbReference type="NCBI Taxonomy" id="210409"/>
    <lineage>
        <taxon>Eukaryota</taxon>
        <taxon>Metazoa</taxon>
        <taxon>Ecdysozoa</taxon>
        <taxon>Arthropoda</taxon>
        <taxon>Crustacea</taxon>
        <taxon>Multicrustacea</taxon>
        <taxon>Malacostraca</taxon>
        <taxon>Eumalacostraca</taxon>
        <taxon>Eucarida</taxon>
        <taxon>Decapoda</taxon>
        <taxon>Pleocyemata</taxon>
        <taxon>Brachyura</taxon>
        <taxon>Eubrachyura</taxon>
        <taxon>Portunoidea</taxon>
        <taxon>Portunidae</taxon>
        <taxon>Portuninae</taxon>
        <taxon>Portunus</taxon>
    </lineage>
</organism>
<keyword evidence="3" id="KW-1185">Reference proteome</keyword>
<name>A0A5B7E978_PORTR</name>